<dbReference type="FunFam" id="3.40.50.1970:FF:000003">
    <property type="entry name" value="Alcohol dehydrogenase, iron-containing"/>
    <property type="match status" value="1"/>
</dbReference>
<comment type="cofactor">
    <cofactor evidence="1">
        <name>Fe cation</name>
        <dbReference type="ChEBI" id="CHEBI:24875"/>
    </cofactor>
</comment>
<dbReference type="SUPFAM" id="SSF56796">
    <property type="entry name" value="Dehydroquinate synthase-like"/>
    <property type="match status" value="1"/>
</dbReference>
<proteinExistence type="inferred from homology"/>
<dbReference type="InterPro" id="IPR001670">
    <property type="entry name" value="ADH_Fe/GldA"/>
</dbReference>
<dbReference type="GO" id="GO:0046872">
    <property type="term" value="F:metal ion binding"/>
    <property type="evidence" value="ECO:0007669"/>
    <property type="project" value="InterPro"/>
</dbReference>
<dbReference type="STRING" id="1035707.SAMN05216552_101245"/>
<comment type="similarity">
    <text evidence="2">Belongs to the iron-containing alcohol dehydrogenase family.</text>
</comment>
<dbReference type="Pfam" id="PF25137">
    <property type="entry name" value="ADH_Fe_C"/>
    <property type="match status" value="1"/>
</dbReference>
<dbReference type="Pfam" id="PF00465">
    <property type="entry name" value="Fe-ADH"/>
    <property type="match status" value="1"/>
</dbReference>
<feature type="domain" description="Fe-containing alcohol dehydrogenase-like C-terminal" evidence="5">
    <location>
        <begin position="200"/>
        <end position="367"/>
    </location>
</feature>
<dbReference type="PANTHER" id="PTHR43633">
    <property type="entry name" value="ALCOHOL DEHYDROGENASE YQHD"/>
    <property type="match status" value="1"/>
</dbReference>
<name>A0A1I7JM22_9BURK</name>
<dbReference type="GO" id="GO:0005829">
    <property type="term" value="C:cytosol"/>
    <property type="evidence" value="ECO:0007669"/>
    <property type="project" value="TreeGrafter"/>
</dbReference>
<evidence type="ECO:0000313" key="6">
    <source>
        <dbReference type="EMBL" id="SFU86252.1"/>
    </source>
</evidence>
<dbReference type="InterPro" id="IPR018211">
    <property type="entry name" value="ADH_Fe_CS"/>
</dbReference>
<evidence type="ECO:0000256" key="2">
    <source>
        <dbReference type="ARBA" id="ARBA00007358"/>
    </source>
</evidence>
<dbReference type="AlphaFoldDB" id="A0A1I7JM22"/>
<feature type="domain" description="Alcohol dehydrogenase iron-type/glycerol dehydrogenase GldA" evidence="4">
    <location>
        <begin position="19"/>
        <end position="186"/>
    </location>
</feature>
<evidence type="ECO:0000256" key="1">
    <source>
        <dbReference type="ARBA" id="ARBA00001962"/>
    </source>
</evidence>
<dbReference type="EMBL" id="FPBO01000012">
    <property type="protein sequence ID" value="SFU86252.1"/>
    <property type="molecule type" value="Genomic_DNA"/>
</dbReference>
<evidence type="ECO:0000259" key="4">
    <source>
        <dbReference type="Pfam" id="PF00465"/>
    </source>
</evidence>
<keyword evidence="7" id="KW-1185">Reference proteome</keyword>
<reference evidence="7" key="1">
    <citation type="submission" date="2016-10" db="EMBL/GenBank/DDBJ databases">
        <authorList>
            <person name="Varghese N."/>
            <person name="Submissions S."/>
        </authorList>
    </citation>
    <scope>NUCLEOTIDE SEQUENCE [LARGE SCALE GENOMIC DNA]</scope>
    <source>
        <strain evidence="7">CGMCC 1.11014</strain>
    </source>
</reference>
<dbReference type="InterPro" id="IPR044731">
    <property type="entry name" value="BDH-like"/>
</dbReference>
<dbReference type="PROSITE" id="PS00060">
    <property type="entry name" value="ADH_IRON_2"/>
    <property type="match status" value="1"/>
</dbReference>
<dbReference type="GO" id="GO:1990002">
    <property type="term" value="F:methylglyoxal reductase (NADPH) (acetol producing) activity"/>
    <property type="evidence" value="ECO:0007669"/>
    <property type="project" value="TreeGrafter"/>
</dbReference>
<sequence>MAAPFNREPALLNFDFYNPTQILFGKGQIAAITPLIPAGARVMMLYGGGSIKRNGVYDEVKAALGGHAVVEFPGIEPNPQYETLMKAVEIVKAERIDFLLAVGGGSVIDGTKFIAAAALFGDADPWLILEKGGRNIAAALPFGSVLTLPATGSEMNSASVITRAATQEKRPFANRLVFPKFSVLDPSTTFTLPLRQVGNGVVDAFVHVMEQYMTHPVNAPVQDRWAEGLLLTLIEEGPKTLSEPDNLDVRANIMWTATMALNGVIGVGVPQDWSTHMIGHELTALYHLDHAQTLAVVLPGMLTVRREAKRAKLLQYAARVWGLVEGDEDGRIDAAIERTRAFFEQMGVKTRLSGYGLDAGAIDAVVNRLEAHKLVKLGEHRDVDAAASRAALQLSL</sequence>
<dbReference type="Gene3D" id="1.20.1090.10">
    <property type="entry name" value="Dehydroquinate synthase-like - alpha domain"/>
    <property type="match status" value="1"/>
</dbReference>
<dbReference type="Proteomes" id="UP000199391">
    <property type="component" value="Unassembled WGS sequence"/>
</dbReference>
<gene>
    <name evidence="6" type="ORF">SAMN05216552_101245</name>
</gene>
<dbReference type="PANTHER" id="PTHR43633:SF1">
    <property type="entry name" value="ALCOHOL DEHYDROGENASE YQHD"/>
    <property type="match status" value="1"/>
</dbReference>
<keyword evidence="3" id="KW-0560">Oxidoreductase</keyword>
<dbReference type="InterPro" id="IPR056798">
    <property type="entry name" value="ADH_Fe_C"/>
</dbReference>
<dbReference type="CDD" id="cd08187">
    <property type="entry name" value="BDH"/>
    <property type="match status" value="1"/>
</dbReference>
<evidence type="ECO:0000313" key="7">
    <source>
        <dbReference type="Proteomes" id="UP000199391"/>
    </source>
</evidence>
<dbReference type="GO" id="GO:0008106">
    <property type="term" value="F:alcohol dehydrogenase (NADP+) activity"/>
    <property type="evidence" value="ECO:0007669"/>
    <property type="project" value="TreeGrafter"/>
</dbReference>
<evidence type="ECO:0000259" key="5">
    <source>
        <dbReference type="Pfam" id="PF25137"/>
    </source>
</evidence>
<dbReference type="Gene3D" id="3.40.50.1970">
    <property type="match status" value="1"/>
</dbReference>
<protein>
    <submittedName>
        <fullName evidence="6">NADP-dependent alcohol dehydrogenase</fullName>
    </submittedName>
</protein>
<accession>A0A1I7JM22</accession>
<organism evidence="6 7">
    <name type="scientific">Pseudoduganella namucuonensis</name>
    <dbReference type="NCBI Taxonomy" id="1035707"/>
    <lineage>
        <taxon>Bacteria</taxon>
        <taxon>Pseudomonadati</taxon>
        <taxon>Pseudomonadota</taxon>
        <taxon>Betaproteobacteria</taxon>
        <taxon>Burkholderiales</taxon>
        <taxon>Oxalobacteraceae</taxon>
        <taxon>Telluria group</taxon>
        <taxon>Pseudoduganella</taxon>
    </lineage>
</organism>
<evidence type="ECO:0000256" key="3">
    <source>
        <dbReference type="ARBA" id="ARBA00023002"/>
    </source>
</evidence>
<dbReference type="GO" id="GO:1990362">
    <property type="term" value="F:butanol dehydrogenase (NAD+) activity"/>
    <property type="evidence" value="ECO:0007669"/>
    <property type="project" value="InterPro"/>
</dbReference>